<protein>
    <submittedName>
        <fullName evidence="4">Uncharacterized protein</fullName>
    </submittedName>
</protein>
<feature type="signal peptide" evidence="3">
    <location>
        <begin position="1"/>
        <end position="23"/>
    </location>
</feature>
<dbReference type="Gene3D" id="3.30.160.320">
    <property type="match status" value="1"/>
</dbReference>
<evidence type="ECO:0000256" key="3">
    <source>
        <dbReference type="SAM" id="SignalP"/>
    </source>
</evidence>
<gene>
    <name evidence="4" type="ORF">SEV965_LOCUS13005</name>
</gene>
<evidence type="ECO:0000313" key="5">
    <source>
        <dbReference type="Proteomes" id="UP000663889"/>
    </source>
</evidence>
<dbReference type="InterPro" id="IPR024509">
    <property type="entry name" value="Anti-LPS_factor/Scygonadin"/>
</dbReference>
<feature type="chain" id="PRO_5032782355" evidence="3">
    <location>
        <begin position="24"/>
        <end position="165"/>
    </location>
</feature>
<dbReference type="Pfam" id="PF11630">
    <property type="entry name" value="Anti-LPS-SCYG"/>
    <property type="match status" value="1"/>
</dbReference>
<accession>A0A814JYX3</accession>
<sequence>MSRTTIFVVSSLVILVALSSCHAWNFGNMDQIAHSFLQQHGMQTSGNSNGGQGKFAIGSCVSAASTGNYMACVGQLAHKIWTLHNWSEDTPITLCGMQCVGNLKGRRSSKLKWKWDAKFRCDGKAPGIEGHDTKQSRNGAMEWAIQDFLSKAFASGSISVEDFQC</sequence>
<dbReference type="PROSITE" id="PS51257">
    <property type="entry name" value="PROKAR_LIPOPROTEIN"/>
    <property type="match status" value="1"/>
</dbReference>
<keyword evidence="2" id="KW-0044">Antibiotic</keyword>
<organism evidence="4 5">
    <name type="scientific">Rotaria sordida</name>
    <dbReference type="NCBI Taxonomy" id="392033"/>
    <lineage>
        <taxon>Eukaryota</taxon>
        <taxon>Metazoa</taxon>
        <taxon>Spiralia</taxon>
        <taxon>Gnathifera</taxon>
        <taxon>Rotifera</taxon>
        <taxon>Eurotatoria</taxon>
        <taxon>Bdelloidea</taxon>
        <taxon>Philodinida</taxon>
        <taxon>Philodinidae</taxon>
        <taxon>Rotaria</taxon>
    </lineage>
</organism>
<dbReference type="EMBL" id="CAJNOU010000604">
    <property type="protein sequence ID" value="CAF1044418.1"/>
    <property type="molecule type" value="Genomic_DNA"/>
</dbReference>
<evidence type="ECO:0000256" key="1">
    <source>
        <dbReference type="ARBA" id="ARBA00022529"/>
    </source>
</evidence>
<name>A0A814JYX3_9BILA</name>
<comment type="caution">
    <text evidence="4">The sequence shown here is derived from an EMBL/GenBank/DDBJ whole genome shotgun (WGS) entry which is preliminary data.</text>
</comment>
<dbReference type="GO" id="GO:0042742">
    <property type="term" value="P:defense response to bacterium"/>
    <property type="evidence" value="ECO:0007669"/>
    <property type="project" value="UniProtKB-KW"/>
</dbReference>
<keyword evidence="3" id="KW-0732">Signal</keyword>
<proteinExistence type="predicted"/>
<dbReference type="Proteomes" id="UP000663889">
    <property type="component" value="Unassembled WGS sequence"/>
</dbReference>
<dbReference type="InterPro" id="IPR038539">
    <property type="entry name" value="Anti-LPS_factor/Scygonadin_sf"/>
</dbReference>
<dbReference type="AlphaFoldDB" id="A0A814JYX3"/>
<evidence type="ECO:0000313" key="4">
    <source>
        <dbReference type="EMBL" id="CAF1044418.1"/>
    </source>
</evidence>
<reference evidence="4" key="1">
    <citation type="submission" date="2021-02" db="EMBL/GenBank/DDBJ databases">
        <authorList>
            <person name="Nowell W R."/>
        </authorList>
    </citation>
    <scope>NUCLEOTIDE SEQUENCE</scope>
</reference>
<evidence type="ECO:0000256" key="2">
    <source>
        <dbReference type="ARBA" id="ARBA00023022"/>
    </source>
</evidence>
<keyword evidence="1" id="KW-0929">Antimicrobial</keyword>